<dbReference type="GO" id="GO:0016878">
    <property type="term" value="F:acid-thiol ligase activity"/>
    <property type="evidence" value="ECO:0007669"/>
    <property type="project" value="UniProtKB-ARBA"/>
</dbReference>
<dbReference type="AlphaFoldDB" id="A0A1S1QN60"/>
<protein>
    <submittedName>
        <fullName evidence="3">Feruloyl-CoA synthetase</fullName>
    </submittedName>
</protein>
<accession>A0A1S1QN60</accession>
<feature type="domain" description="AMP-dependent synthetase/ligase" evidence="1">
    <location>
        <begin position="144"/>
        <end position="340"/>
    </location>
</feature>
<dbReference type="Pfam" id="PF13193">
    <property type="entry name" value="AMP-binding_C"/>
    <property type="match status" value="1"/>
</dbReference>
<organism evidence="3 4">
    <name type="scientific">Parafrankia colletiae</name>
    <dbReference type="NCBI Taxonomy" id="573497"/>
    <lineage>
        <taxon>Bacteria</taxon>
        <taxon>Bacillati</taxon>
        <taxon>Actinomycetota</taxon>
        <taxon>Actinomycetes</taxon>
        <taxon>Frankiales</taxon>
        <taxon>Frankiaceae</taxon>
        <taxon>Parafrankia</taxon>
    </lineage>
</organism>
<dbReference type="PANTHER" id="PTHR43767">
    <property type="entry name" value="LONG-CHAIN-FATTY-ACID--COA LIGASE"/>
    <property type="match status" value="1"/>
</dbReference>
<dbReference type="Proteomes" id="UP000179627">
    <property type="component" value="Unassembled WGS sequence"/>
</dbReference>
<evidence type="ECO:0000313" key="4">
    <source>
        <dbReference type="Proteomes" id="UP000179627"/>
    </source>
</evidence>
<dbReference type="SUPFAM" id="SSF56801">
    <property type="entry name" value="Acetyl-CoA synthetase-like"/>
    <property type="match status" value="1"/>
</dbReference>
<name>A0A1S1QN60_9ACTN</name>
<feature type="domain" description="AMP-dependent synthetase/ligase" evidence="1">
    <location>
        <begin position="13"/>
        <end position="112"/>
    </location>
</feature>
<dbReference type="Pfam" id="PF00501">
    <property type="entry name" value="AMP-binding"/>
    <property type="match status" value="2"/>
</dbReference>
<dbReference type="InterPro" id="IPR000873">
    <property type="entry name" value="AMP-dep_synth/lig_dom"/>
</dbReference>
<evidence type="ECO:0000259" key="2">
    <source>
        <dbReference type="Pfam" id="PF13193"/>
    </source>
</evidence>
<dbReference type="Gene3D" id="3.30.300.30">
    <property type="match status" value="1"/>
</dbReference>
<comment type="caution">
    <text evidence="3">The sequence shown here is derived from an EMBL/GenBank/DDBJ whole genome shotgun (WGS) entry which is preliminary data.</text>
</comment>
<dbReference type="RefSeq" id="WP_071085549.1">
    <property type="nucleotide sequence ID" value="NZ_MBLM01000121.1"/>
</dbReference>
<gene>
    <name evidence="3" type="ORF">CC117_19445</name>
</gene>
<dbReference type="InterPro" id="IPR050237">
    <property type="entry name" value="ATP-dep_AMP-bd_enzyme"/>
</dbReference>
<dbReference type="InterPro" id="IPR045851">
    <property type="entry name" value="AMP-bd_C_sf"/>
</dbReference>
<reference evidence="4" key="1">
    <citation type="submission" date="2016-07" db="EMBL/GenBank/DDBJ databases">
        <title>Sequence Frankia sp. strain CcI1.17.</title>
        <authorList>
            <person name="Ghodhbane-Gtari F."/>
            <person name="Swanson E."/>
            <person name="Gueddou A."/>
            <person name="Morris K."/>
            <person name="Hezbri K."/>
            <person name="Ktari A."/>
            <person name="Nouioui I."/>
            <person name="Abebe-Akele F."/>
            <person name="Simpson S."/>
            <person name="Thomas K."/>
            <person name="Gtari M."/>
            <person name="Tisa L.S."/>
            <person name="Hurst S."/>
        </authorList>
    </citation>
    <scope>NUCLEOTIDE SEQUENCE [LARGE SCALE GENOMIC DNA]</scope>
    <source>
        <strain evidence="4">Cc1.17</strain>
    </source>
</reference>
<feature type="domain" description="AMP-binding enzyme C-terminal" evidence="2">
    <location>
        <begin position="397"/>
        <end position="472"/>
    </location>
</feature>
<evidence type="ECO:0000259" key="1">
    <source>
        <dbReference type="Pfam" id="PF00501"/>
    </source>
</evidence>
<dbReference type="EMBL" id="MBLM01000121">
    <property type="protein sequence ID" value="OHV35420.1"/>
    <property type="molecule type" value="Genomic_DNA"/>
</dbReference>
<evidence type="ECO:0000313" key="3">
    <source>
        <dbReference type="EMBL" id="OHV35420.1"/>
    </source>
</evidence>
<sequence length="488" mass="53036">MDIQISHARRIRELAATRPDEVAVRNVSLDGTTTAATWVELDRRSSQLAGALIERGLTVGDRLGIGLRNSPQFVLGVLAAWKVGAVPVPVRWDIPGWELARLREVIDPRVFLGDTDIPWIDATAGLPVPFLPDAVSPQINGICSSGSTGTPKVILTDRPSLYDERTTVPFIAAWNPVPRPQTILVLAPMYHANGLTTLYTLLAGDRLVIMEKFDAARVVDVIEQHRVTTFTATPTMLQRIADLPGIEQRDLSSLVWILQGAAPMPPSLVHRWAKLIGAERIVMAYGMTEGLGSTALRGDEWMAHEGSVGRPFRDTEIRVLDDDGNELPAGEAGLIYLRSRITGSYRYLGDAPPLRKTEDGFSTAGDVGYLDADGWLYVLDRRVDMIVTGGANVFPAEVEAALIEHPEIADVVVIGLRDAQWGRRVHAVIEPADHANPPSSGEVISYAKSRLAPYKVPKTVEFVDAIPRSAATKVNRGALVAARDAAQA</sequence>
<keyword evidence="4" id="KW-1185">Reference proteome</keyword>
<dbReference type="InterPro" id="IPR042099">
    <property type="entry name" value="ANL_N_sf"/>
</dbReference>
<dbReference type="PANTHER" id="PTHR43767:SF1">
    <property type="entry name" value="NONRIBOSOMAL PEPTIDE SYNTHASE PES1 (EUROFUNG)-RELATED"/>
    <property type="match status" value="1"/>
</dbReference>
<proteinExistence type="predicted"/>
<dbReference type="Gene3D" id="3.40.50.12780">
    <property type="entry name" value="N-terminal domain of ligase-like"/>
    <property type="match status" value="1"/>
</dbReference>
<dbReference type="InterPro" id="IPR025110">
    <property type="entry name" value="AMP-bd_C"/>
</dbReference>
<dbReference type="OrthoDB" id="9803968at2"/>